<dbReference type="PANTHER" id="PTHR45633">
    <property type="entry name" value="60 KDA HEAT SHOCK PROTEIN, MITOCHONDRIAL"/>
    <property type="match status" value="1"/>
</dbReference>
<dbReference type="Gene3D" id="3.50.7.10">
    <property type="entry name" value="GroEL"/>
    <property type="match status" value="1"/>
</dbReference>
<dbReference type="InterPro" id="IPR018370">
    <property type="entry name" value="Chaperonin_Cpn60_CS"/>
</dbReference>
<dbReference type="HAMAP" id="MF_00600">
    <property type="entry name" value="CH60"/>
    <property type="match status" value="1"/>
</dbReference>
<dbReference type="GO" id="GO:0005524">
    <property type="term" value="F:ATP binding"/>
    <property type="evidence" value="ECO:0007669"/>
    <property type="project" value="UniProtKB-KW"/>
</dbReference>
<accession>A0A0D2UWL4</accession>
<evidence type="ECO:0000313" key="9">
    <source>
        <dbReference type="Proteomes" id="UP000032304"/>
    </source>
</evidence>
<evidence type="ECO:0000313" key="8">
    <source>
        <dbReference type="EMBL" id="KJB73259.1"/>
    </source>
</evidence>
<keyword evidence="2" id="KW-0547">Nucleotide-binding</keyword>
<proteinExistence type="inferred from homology"/>
<dbReference type="Proteomes" id="UP000032304">
    <property type="component" value="Chromosome 11"/>
</dbReference>
<dbReference type="InterPro" id="IPR001844">
    <property type="entry name" value="Cpn60/GroEL"/>
</dbReference>
<evidence type="ECO:0000256" key="4">
    <source>
        <dbReference type="ARBA" id="ARBA00022946"/>
    </source>
</evidence>
<dbReference type="Pfam" id="PF00118">
    <property type="entry name" value="Cpn60_TCP1"/>
    <property type="match status" value="1"/>
</dbReference>
<dbReference type="PRINTS" id="PR00298">
    <property type="entry name" value="CHAPERONIN60"/>
</dbReference>
<dbReference type="CDD" id="cd03344">
    <property type="entry name" value="GroEL"/>
    <property type="match status" value="1"/>
</dbReference>
<dbReference type="AlphaFoldDB" id="A0A0D2UWL4"/>
<dbReference type="Gramene" id="KJB73259">
    <property type="protein sequence ID" value="KJB73259"/>
    <property type="gene ID" value="B456_011G224500"/>
</dbReference>
<evidence type="ECO:0000256" key="2">
    <source>
        <dbReference type="ARBA" id="ARBA00022741"/>
    </source>
</evidence>
<dbReference type="GO" id="GO:0042026">
    <property type="term" value="P:protein refolding"/>
    <property type="evidence" value="ECO:0007669"/>
    <property type="project" value="InterPro"/>
</dbReference>
<dbReference type="SUPFAM" id="SSF48592">
    <property type="entry name" value="GroEL equatorial domain-like"/>
    <property type="match status" value="1"/>
</dbReference>
<keyword evidence="3" id="KW-0067">ATP-binding</keyword>
<dbReference type="NCBIfam" id="NF009487">
    <property type="entry name" value="PRK12849.1"/>
    <property type="match status" value="1"/>
</dbReference>
<keyword evidence="4" id="KW-0809">Transit peptide</keyword>
<dbReference type="Gene3D" id="3.30.260.10">
    <property type="entry name" value="TCP-1-like chaperonin intermediate domain"/>
    <property type="match status" value="1"/>
</dbReference>
<dbReference type="PROSITE" id="PS00296">
    <property type="entry name" value="CHAPERONINS_CPN60"/>
    <property type="match status" value="1"/>
</dbReference>
<dbReference type="NCBIfam" id="NF000592">
    <property type="entry name" value="PRK00013.1"/>
    <property type="match status" value="1"/>
</dbReference>
<evidence type="ECO:0000256" key="5">
    <source>
        <dbReference type="ARBA" id="ARBA00023186"/>
    </source>
</evidence>
<dbReference type="SUPFAM" id="SSF52029">
    <property type="entry name" value="GroEL apical domain-like"/>
    <property type="match status" value="1"/>
</dbReference>
<dbReference type="FunFam" id="3.50.7.10:FF:000001">
    <property type="entry name" value="60 kDa chaperonin"/>
    <property type="match status" value="1"/>
</dbReference>
<dbReference type="SUPFAM" id="SSF54849">
    <property type="entry name" value="GroEL-intermediate domain like"/>
    <property type="match status" value="1"/>
</dbReference>
<keyword evidence="9" id="KW-1185">Reference proteome</keyword>
<dbReference type="GO" id="GO:0140662">
    <property type="term" value="F:ATP-dependent protein folding chaperone"/>
    <property type="evidence" value="ECO:0007669"/>
    <property type="project" value="InterPro"/>
</dbReference>
<dbReference type="NCBIfam" id="NF009488">
    <property type="entry name" value="PRK12850.1"/>
    <property type="match status" value="1"/>
</dbReference>
<dbReference type="InterPro" id="IPR027413">
    <property type="entry name" value="GROEL-like_equatorial_sf"/>
</dbReference>
<dbReference type="InterPro" id="IPR027409">
    <property type="entry name" value="GroEL-like_apical_dom_sf"/>
</dbReference>
<gene>
    <name evidence="8" type="ORF">B456_011G224500</name>
</gene>
<dbReference type="InterPro" id="IPR027410">
    <property type="entry name" value="TCP-1-like_intermed_sf"/>
</dbReference>
<comment type="similarity">
    <text evidence="1 6">Belongs to the chaperonin (HSP60) family.</text>
</comment>
<reference evidence="8 9" key="1">
    <citation type="journal article" date="2012" name="Nature">
        <title>Repeated polyploidization of Gossypium genomes and the evolution of spinnable cotton fibres.</title>
        <authorList>
            <person name="Paterson A.H."/>
            <person name="Wendel J.F."/>
            <person name="Gundlach H."/>
            <person name="Guo H."/>
            <person name="Jenkins J."/>
            <person name="Jin D."/>
            <person name="Llewellyn D."/>
            <person name="Showmaker K.C."/>
            <person name="Shu S."/>
            <person name="Udall J."/>
            <person name="Yoo M.J."/>
            <person name="Byers R."/>
            <person name="Chen W."/>
            <person name="Doron-Faigenboim A."/>
            <person name="Duke M.V."/>
            <person name="Gong L."/>
            <person name="Grimwood J."/>
            <person name="Grover C."/>
            <person name="Grupp K."/>
            <person name="Hu G."/>
            <person name="Lee T.H."/>
            <person name="Li J."/>
            <person name="Lin L."/>
            <person name="Liu T."/>
            <person name="Marler B.S."/>
            <person name="Page J.T."/>
            <person name="Roberts A.W."/>
            <person name="Romanel E."/>
            <person name="Sanders W.S."/>
            <person name="Szadkowski E."/>
            <person name="Tan X."/>
            <person name="Tang H."/>
            <person name="Xu C."/>
            <person name="Wang J."/>
            <person name="Wang Z."/>
            <person name="Zhang D."/>
            <person name="Zhang L."/>
            <person name="Ashrafi H."/>
            <person name="Bedon F."/>
            <person name="Bowers J.E."/>
            <person name="Brubaker C.L."/>
            <person name="Chee P.W."/>
            <person name="Das S."/>
            <person name="Gingle A.R."/>
            <person name="Haigler C.H."/>
            <person name="Harker D."/>
            <person name="Hoffmann L.V."/>
            <person name="Hovav R."/>
            <person name="Jones D.C."/>
            <person name="Lemke C."/>
            <person name="Mansoor S."/>
            <person name="ur Rahman M."/>
            <person name="Rainville L.N."/>
            <person name="Rambani A."/>
            <person name="Reddy U.K."/>
            <person name="Rong J.K."/>
            <person name="Saranga Y."/>
            <person name="Scheffler B.E."/>
            <person name="Scheffler J.A."/>
            <person name="Stelly D.M."/>
            <person name="Triplett B.A."/>
            <person name="Van Deynze A."/>
            <person name="Vaslin M.F."/>
            <person name="Waghmare V.N."/>
            <person name="Walford S.A."/>
            <person name="Wright R.J."/>
            <person name="Zaki E.A."/>
            <person name="Zhang T."/>
            <person name="Dennis E.S."/>
            <person name="Mayer K.F."/>
            <person name="Peterson D.G."/>
            <person name="Rokhsar D.S."/>
            <person name="Wang X."/>
            <person name="Schmutz J."/>
        </authorList>
    </citation>
    <scope>NUCLEOTIDE SEQUENCE [LARGE SCALE GENOMIC DNA]</scope>
</reference>
<keyword evidence="7" id="KW-0175">Coiled coil</keyword>
<protein>
    <recommendedName>
        <fullName evidence="10">RuBisCO large subunit-binding protein subunit beta, chloroplastic</fullName>
    </recommendedName>
</protein>
<dbReference type="NCBIfam" id="TIGR02348">
    <property type="entry name" value="GroEL"/>
    <property type="match status" value="1"/>
</dbReference>
<dbReference type="Gene3D" id="1.10.560.10">
    <property type="entry name" value="GroEL-like equatorial domain"/>
    <property type="match status" value="1"/>
</dbReference>
<sequence length="603" mass="64020">MASTFTAMSSVGSFVAPNGLVMDKKLSSSSNRLSSLASISSSSFVSRRNVVLRRSRLPKISAAKELHFNKDGSAIKRLQTGVNKLADLVGVTLGPKGRNVVLESKYGSPKIVNDGVTVAKEVELEDPVENIGAKLVRQAAAKTNDLAGDGTTTSVVLAQGLIAEGVKVVAAGANPVLITRGIEKTTRALVSELKAISKEVEDSELADVAAVSAGNNNEVGNMIAEAMSKVGRKGVVTLEEGKSAENSLYVVEGMQFDRGYISPYFVTDSEKMAVEYENCKLLLVDKKITNARDLINILEDAIRSGYPILIIAEDIEQEALATLVVNKLRGALKIAALKAPGFGERKSQYLDDIAILTGGTVIRDEVGLSLDKASKEVLGHASKVVLTKDTTTIVGDGSTQEAVNKRVVQIKNLIEAAEQDYEKEKLNERIAKLSGGVAVIQVGAQTETELKEKKLRVEDALNATKAAVEEGIVVGGGCTLLRLASKVDAIKDSLDNDEEKVGADIVKRALSYPLKLIAKNAGVNGSVVLSNDNPRYGFNAATGNYEDLMSAGIIDPTKVVRCCLEHAASVAKTFLMSDCVVVEIKEPEPVPAGNPMDNSGYGY</sequence>
<evidence type="ECO:0000256" key="7">
    <source>
        <dbReference type="SAM" id="Coils"/>
    </source>
</evidence>
<dbReference type="InterPro" id="IPR002423">
    <property type="entry name" value="Cpn60/GroEL/TCP-1"/>
</dbReference>
<evidence type="ECO:0000256" key="3">
    <source>
        <dbReference type="ARBA" id="ARBA00022840"/>
    </source>
</evidence>
<dbReference type="NCBIfam" id="NF009489">
    <property type="entry name" value="PRK12851.1"/>
    <property type="match status" value="1"/>
</dbReference>
<keyword evidence="5" id="KW-0143">Chaperone</keyword>
<evidence type="ECO:0000256" key="1">
    <source>
        <dbReference type="ARBA" id="ARBA00006607"/>
    </source>
</evidence>
<feature type="coiled-coil region" evidence="7">
    <location>
        <begin position="400"/>
        <end position="427"/>
    </location>
</feature>
<evidence type="ECO:0008006" key="10">
    <source>
        <dbReference type="Google" id="ProtNLM"/>
    </source>
</evidence>
<name>A0A0D2UWL4_GOSRA</name>
<dbReference type="EMBL" id="CM001750">
    <property type="protein sequence ID" value="KJB73259.1"/>
    <property type="molecule type" value="Genomic_DNA"/>
</dbReference>
<organism evidence="8 9">
    <name type="scientific">Gossypium raimondii</name>
    <name type="common">Peruvian cotton</name>
    <name type="synonym">Gossypium klotzschianum subsp. raimondii</name>
    <dbReference type="NCBI Taxonomy" id="29730"/>
    <lineage>
        <taxon>Eukaryota</taxon>
        <taxon>Viridiplantae</taxon>
        <taxon>Streptophyta</taxon>
        <taxon>Embryophyta</taxon>
        <taxon>Tracheophyta</taxon>
        <taxon>Spermatophyta</taxon>
        <taxon>Magnoliopsida</taxon>
        <taxon>eudicotyledons</taxon>
        <taxon>Gunneridae</taxon>
        <taxon>Pentapetalae</taxon>
        <taxon>rosids</taxon>
        <taxon>malvids</taxon>
        <taxon>Malvales</taxon>
        <taxon>Malvaceae</taxon>
        <taxon>Malvoideae</taxon>
        <taxon>Gossypium</taxon>
    </lineage>
</organism>
<evidence type="ECO:0000256" key="6">
    <source>
        <dbReference type="RuleBase" id="RU000418"/>
    </source>
</evidence>